<gene>
    <name evidence="1" type="ORF">NPIRD3C_1300</name>
</gene>
<dbReference type="AlphaFoldDB" id="A0A0C5CBF5"/>
<reference evidence="2" key="1">
    <citation type="submission" date="2015-02" db="EMBL/GenBank/DDBJ databases">
        <title>Characterization of two novel Thaumarchaeota isolated from the Northern Adriatic Sea.</title>
        <authorList>
            <person name="Bayer B."/>
            <person name="Vojvoda J."/>
            <person name="Offre P."/>
            <person name="Srivastava A."/>
            <person name="Elisabeth N."/>
            <person name="Garcia J.A.L."/>
            <person name="Schleper C."/>
            <person name="Herndl G.J."/>
        </authorList>
    </citation>
    <scope>NUCLEOTIDE SEQUENCE [LARGE SCALE GENOMIC DNA]</scope>
    <source>
        <strain evidence="2">D3C</strain>
    </source>
</reference>
<dbReference type="Proteomes" id="UP000032027">
    <property type="component" value="Chromosome"/>
</dbReference>
<organism evidence="1 2">
    <name type="scientific">Nitrosopumilus piranensis</name>
    <dbReference type="NCBI Taxonomy" id="1582439"/>
    <lineage>
        <taxon>Archaea</taxon>
        <taxon>Nitrososphaerota</taxon>
        <taxon>Nitrososphaeria</taxon>
        <taxon>Nitrosopumilales</taxon>
        <taxon>Nitrosopumilaceae</taxon>
        <taxon>Nitrosopumilus</taxon>
    </lineage>
</organism>
<protein>
    <recommendedName>
        <fullName evidence="3">DUF922 domain-containing protein</fullName>
    </recommendedName>
</protein>
<reference evidence="1 2" key="2">
    <citation type="journal article" date="2016" name="ISME J.">
        <title>Physiological and genomic characterization of two novel marine thaumarchaeal strains indicates niche differentiation.</title>
        <authorList>
            <person name="Bayer B."/>
            <person name="Vojvoda J."/>
            <person name="Offre P."/>
            <person name="Alves R.J."/>
            <person name="Elisabeth N.H."/>
            <person name="Garcia J.A."/>
            <person name="Volland J.M."/>
            <person name="Srivastava A."/>
            <person name="Schleper C."/>
            <person name="Herndl G.J."/>
        </authorList>
    </citation>
    <scope>NUCLEOTIDE SEQUENCE [LARGE SCALE GENOMIC DNA]</scope>
    <source>
        <strain evidence="1 2">D3C</strain>
    </source>
</reference>
<keyword evidence="2" id="KW-1185">Reference proteome</keyword>
<dbReference type="OrthoDB" id="4918at2157"/>
<proteinExistence type="predicted"/>
<dbReference type="RefSeq" id="WP_148703339.1">
    <property type="nucleotide sequence ID" value="NZ_CP010868.1"/>
</dbReference>
<evidence type="ECO:0000313" key="2">
    <source>
        <dbReference type="Proteomes" id="UP000032027"/>
    </source>
</evidence>
<dbReference type="EMBL" id="CP010868">
    <property type="protein sequence ID" value="AJM92512.1"/>
    <property type="molecule type" value="Genomic_DNA"/>
</dbReference>
<dbReference type="KEGG" id="nid:NPIRD3C_1300"/>
<reference evidence="1 2" key="3">
    <citation type="journal article" date="2019" name="Int. J. Syst. Evol. Microbiol.">
        <title>Nitrosopumilus adriaticus sp. nov. and Nitrosopumilus piranensis sp. nov., two ammonia-oxidizing archaea from the Adriatic Sea and members of the class Nitrososphaeria.</title>
        <authorList>
            <person name="Bayer B."/>
            <person name="Vojvoda J."/>
            <person name="Reinthaler T."/>
            <person name="Reyes C."/>
            <person name="Pinto M."/>
            <person name="Herndl G.J."/>
        </authorList>
    </citation>
    <scope>NUCLEOTIDE SEQUENCE [LARGE SCALE GENOMIC DNA]</scope>
    <source>
        <strain evidence="1 2">D3C</strain>
    </source>
</reference>
<accession>A0A0C5CBF5</accession>
<dbReference type="HOGENOM" id="CLU_1500235_0_0_2"/>
<evidence type="ECO:0008006" key="3">
    <source>
        <dbReference type="Google" id="ProtNLM"/>
    </source>
</evidence>
<dbReference type="GeneID" id="41600432"/>
<evidence type="ECO:0000313" key="1">
    <source>
        <dbReference type="EMBL" id="AJM92512.1"/>
    </source>
</evidence>
<name>A0A0C5CBF5_9ARCH</name>
<sequence length="178" mass="20898">MSENNTLSWSKNYSLKWSDFKAEHNPATFEDSHSVIKYGFTWIVDSEKLGSEVLFFIKNIDLSVEFCPLLSSVRISEANDRLLKHEQGHFDLAELVRRENISALQMKFEGKKFQTRGKNEEQRKQFAKEDSGKLIAQEVEKIQKILDERIKKYDKVTDFGNNLEIQSEYNLKFEPLRL</sequence>
<dbReference type="STRING" id="1582439.NPIRD3C_1300"/>
<dbReference type="PATRIC" id="fig|1582439.9.peg.1342"/>